<dbReference type="OrthoDB" id="8810677at2"/>
<evidence type="ECO:0000313" key="2">
    <source>
        <dbReference type="Proteomes" id="UP000005019"/>
    </source>
</evidence>
<dbReference type="RefSeq" id="WP_008060696.1">
    <property type="nucleotide sequence ID" value="NZ_AFHG01000044.1"/>
</dbReference>
<reference evidence="1 2" key="1">
    <citation type="journal article" date="2011" name="J. Bacteriol.">
        <title>Genome sequence of Methyloversatilis universalis FAM5T, a methylotrophic representative of the order Rhodocyclales.</title>
        <authorList>
            <person name="Kittichotirat W."/>
            <person name="Good N.M."/>
            <person name="Hall R."/>
            <person name="Bringel F."/>
            <person name="Lajus A."/>
            <person name="Medigue C."/>
            <person name="Smalley N.E."/>
            <person name="Beck D."/>
            <person name="Bumgarner R."/>
            <person name="Vuilleumier S."/>
            <person name="Kalyuzhnaya M.G."/>
        </authorList>
    </citation>
    <scope>NUCLEOTIDE SEQUENCE [LARGE SCALE GENOMIC DNA]</scope>
    <source>
        <strain evidence="2">ATCC BAA-1314 / JCM 13912 / FAM5</strain>
    </source>
</reference>
<evidence type="ECO:0000313" key="1">
    <source>
        <dbReference type="EMBL" id="EGK71907.1"/>
    </source>
</evidence>
<gene>
    <name evidence="1" type="ORF">METUNv1_01685</name>
</gene>
<evidence type="ECO:0008006" key="3">
    <source>
        <dbReference type="Google" id="ProtNLM"/>
    </source>
</evidence>
<keyword evidence="2" id="KW-1185">Reference proteome</keyword>
<name>F5RC44_METUF</name>
<comment type="caution">
    <text evidence="1">The sequence shown here is derived from an EMBL/GenBank/DDBJ whole genome shotgun (WGS) entry which is preliminary data.</text>
</comment>
<dbReference type="eggNOG" id="ENOG5033CSB">
    <property type="taxonomic scope" value="Bacteria"/>
</dbReference>
<accession>F5RC44</accession>
<organism evidence="1 2">
    <name type="scientific">Methyloversatilis universalis (strain ATCC BAA-1314 / DSM 25237 / JCM 13912 / CCUG 52030 / FAM5)</name>
    <dbReference type="NCBI Taxonomy" id="1000565"/>
    <lineage>
        <taxon>Bacteria</taxon>
        <taxon>Pseudomonadati</taxon>
        <taxon>Pseudomonadota</taxon>
        <taxon>Betaproteobacteria</taxon>
        <taxon>Nitrosomonadales</taxon>
        <taxon>Sterolibacteriaceae</taxon>
        <taxon>Methyloversatilis</taxon>
    </lineage>
</organism>
<dbReference type="STRING" id="1000565.METUNv1_01685"/>
<proteinExistence type="predicted"/>
<sequence>MSSFDYTKTAATATRLLLKFGRAATLTRVAPGAYDPATGAPGAGSTALHAGTAALFDYQQKDIDGTHVRMGDQRAYIAPDLAATPQTGDTLTIGSDVWSVIASRPLAPAGTVVLHEAQVRR</sequence>
<dbReference type="AlphaFoldDB" id="F5RC44"/>
<protein>
    <recommendedName>
        <fullName evidence="3">Phage protein</fullName>
    </recommendedName>
</protein>
<dbReference type="EMBL" id="AFHG01000044">
    <property type="protein sequence ID" value="EGK71907.1"/>
    <property type="molecule type" value="Genomic_DNA"/>
</dbReference>
<dbReference type="Proteomes" id="UP000005019">
    <property type="component" value="Unassembled WGS sequence"/>
</dbReference>